<proteinExistence type="predicted"/>
<evidence type="ECO:0000313" key="3">
    <source>
        <dbReference type="EMBL" id="CAB4938056.1"/>
    </source>
</evidence>
<accession>A0A6J5YG40</accession>
<dbReference type="PROSITE" id="PS51671">
    <property type="entry name" value="ACT"/>
    <property type="match status" value="1"/>
</dbReference>
<dbReference type="InterPro" id="IPR002912">
    <property type="entry name" value="ACT_dom"/>
</dbReference>
<name>A0A6J5YG40_9ZZZZ</name>
<dbReference type="AlphaFoldDB" id="A0A6J5YG40"/>
<protein>
    <submittedName>
        <fullName evidence="2">Unannotated protein</fullName>
    </submittedName>
</protein>
<dbReference type="EMBL" id="CAEMXZ010000013">
    <property type="protein sequence ID" value="CAB4322739.1"/>
    <property type="molecule type" value="Genomic_DNA"/>
</dbReference>
<organism evidence="2">
    <name type="scientific">freshwater metagenome</name>
    <dbReference type="NCBI Taxonomy" id="449393"/>
    <lineage>
        <taxon>unclassified sequences</taxon>
        <taxon>metagenomes</taxon>
        <taxon>ecological metagenomes</taxon>
    </lineage>
</organism>
<sequence length="229" mass="23933">MTTTYILRVWMPDRPGALGALASRIGAVGGDVAGIDILERGAGRVIDELVVELPSDDPALVELLVAEIHQVDGVDVESIRPAEVTLRDPRLDALETAAMLVGAPTADDAVIELCAHAVRTVGALWGAIVDLETGEVVTAEGESPSAGWLAAFVAGSQSSARVAGGDTGPSDVVWAPLPAAGYALVLGRNGESYRARERRQVAALARIVDARFRDLKVVASRLAHPSMGW</sequence>
<feature type="domain" description="ACT" evidence="1">
    <location>
        <begin position="6"/>
        <end position="81"/>
    </location>
</feature>
<dbReference type="EMBL" id="CAFBNC010000049">
    <property type="protein sequence ID" value="CAB4938056.1"/>
    <property type="molecule type" value="Genomic_DNA"/>
</dbReference>
<dbReference type="InterPro" id="IPR045865">
    <property type="entry name" value="ACT-like_dom_sf"/>
</dbReference>
<evidence type="ECO:0000313" key="2">
    <source>
        <dbReference type="EMBL" id="CAB4322739.1"/>
    </source>
</evidence>
<evidence type="ECO:0000259" key="1">
    <source>
        <dbReference type="PROSITE" id="PS51671"/>
    </source>
</evidence>
<dbReference type="SUPFAM" id="SSF55021">
    <property type="entry name" value="ACT-like"/>
    <property type="match status" value="1"/>
</dbReference>
<reference evidence="2" key="1">
    <citation type="submission" date="2020-05" db="EMBL/GenBank/DDBJ databases">
        <authorList>
            <person name="Chiriac C."/>
            <person name="Salcher M."/>
            <person name="Ghai R."/>
            <person name="Kavagutti S V."/>
        </authorList>
    </citation>
    <scope>NUCLEOTIDE SEQUENCE</scope>
</reference>
<gene>
    <name evidence="2" type="ORF">UFOPK1392_00476</name>
    <name evidence="3" type="ORF">UFOPK3733_01104</name>
</gene>